<evidence type="ECO:0000256" key="2">
    <source>
        <dbReference type="ARBA" id="ARBA00022670"/>
    </source>
</evidence>
<feature type="chain" id="PRO_5007511222" evidence="7">
    <location>
        <begin position="21"/>
        <end position="434"/>
    </location>
</feature>
<evidence type="ECO:0000256" key="1">
    <source>
        <dbReference type="ARBA" id="ARBA00001947"/>
    </source>
</evidence>
<feature type="domain" description="M23ase beta-sheet core" evidence="8">
    <location>
        <begin position="280"/>
        <end position="376"/>
    </location>
</feature>
<dbReference type="GO" id="GO:0004222">
    <property type="term" value="F:metalloendopeptidase activity"/>
    <property type="evidence" value="ECO:0007669"/>
    <property type="project" value="TreeGrafter"/>
</dbReference>
<dbReference type="CDD" id="cd12797">
    <property type="entry name" value="M23_peptidase"/>
    <property type="match status" value="1"/>
</dbReference>
<dbReference type="AlphaFoldDB" id="A0A143PFH7"/>
<organism evidence="9 10">
    <name type="scientific">Luteitalea pratensis</name>
    <dbReference type="NCBI Taxonomy" id="1855912"/>
    <lineage>
        <taxon>Bacteria</taxon>
        <taxon>Pseudomonadati</taxon>
        <taxon>Acidobacteriota</taxon>
        <taxon>Vicinamibacteria</taxon>
        <taxon>Vicinamibacterales</taxon>
        <taxon>Vicinamibacteraceae</taxon>
        <taxon>Luteitalea</taxon>
    </lineage>
</organism>
<keyword evidence="2" id="KW-0645">Protease</keyword>
<keyword evidence="7" id="KW-0732">Signal</keyword>
<evidence type="ECO:0000313" key="10">
    <source>
        <dbReference type="Proteomes" id="UP000076079"/>
    </source>
</evidence>
<keyword evidence="10" id="KW-1185">Reference proteome</keyword>
<dbReference type="PROSITE" id="PS51257">
    <property type="entry name" value="PROKAR_LIPOPROTEIN"/>
    <property type="match status" value="1"/>
</dbReference>
<keyword evidence="4 9" id="KW-0378">Hydrolase</keyword>
<protein>
    <submittedName>
        <fullName evidence="9">Glycyl-glycine endopeptidase LytM</fullName>
        <ecNumber evidence="9">3.4.24.75</ecNumber>
    </submittedName>
</protein>
<keyword evidence="5" id="KW-0862">Zinc</keyword>
<dbReference type="SUPFAM" id="SSF51261">
    <property type="entry name" value="Duplicated hybrid motif"/>
    <property type="match status" value="1"/>
</dbReference>
<dbReference type="Gene3D" id="3.10.450.350">
    <property type="match status" value="2"/>
</dbReference>
<accession>A0A143PFH7</accession>
<dbReference type="GO" id="GO:0006508">
    <property type="term" value="P:proteolysis"/>
    <property type="evidence" value="ECO:0007669"/>
    <property type="project" value="UniProtKB-KW"/>
</dbReference>
<dbReference type="PANTHER" id="PTHR21666:SF288">
    <property type="entry name" value="CELL DIVISION PROTEIN YTFB"/>
    <property type="match status" value="1"/>
</dbReference>
<dbReference type="GO" id="GO:0046872">
    <property type="term" value="F:metal ion binding"/>
    <property type="evidence" value="ECO:0007669"/>
    <property type="project" value="UniProtKB-KW"/>
</dbReference>
<feature type="signal peptide" evidence="7">
    <location>
        <begin position="1"/>
        <end position="20"/>
    </location>
</feature>
<dbReference type="STRING" id="1855912.LuPra_00489"/>
<reference evidence="9 10" key="1">
    <citation type="journal article" date="2016" name="Genome Announc.">
        <title>First Complete Genome Sequence of a Subdivision 6 Acidobacterium Strain.</title>
        <authorList>
            <person name="Huang S."/>
            <person name="Vieira S."/>
            <person name="Bunk B."/>
            <person name="Riedel T."/>
            <person name="Sproer C."/>
            <person name="Overmann J."/>
        </authorList>
    </citation>
    <scope>NUCLEOTIDE SEQUENCE [LARGE SCALE GENOMIC DNA]</scope>
    <source>
        <strain evidence="10">DSM 100886 HEG_-6_39</strain>
    </source>
</reference>
<sequence length="434" mass="47346" precursor="true">MTKRTLPLALSAAVALSACSAQPTPQESVSALAAVQVQEQATRLIEARVPRNATLASLLRAHQVSDDIVNHFVESAKKRFDLRRIRADRPYRLQLGLDGMIREFTYQIDADKFLKVVGADEQAADAMPDYDVQVVPYEKHKALMSIRGEISRETPSLIAAVNAAGESIGLALEFARVFEGEVDFANELQPGDSFELLFEKVVREGEFGGYGDIVAARFTTSGRSFEAFRYAVPGQKADYYDRDGRSMRRFFLKSPLKFEPRVTSGFSFRRVHPVLGTARAHRGVDYGAPSGAPVLAVASGMILRAGWTGGGGNSVYIRHDSGYETRYLHFSRIASGIRAGMRISQGELIGNVGSTGLSTGPHLHYELLKGGTHVNPLDEHRKLPPGQPIPDSALASFVEHRERQAWRFAGSPDRPLGRLARAVPTAAATAANAN</sequence>
<dbReference type="InterPro" id="IPR016047">
    <property type="entry name" value="M23ase_b-sheet_dom"/>
</dbReference>
<comment type="cofactor">
    <cofactor evidence="1">
        <name>Zn(2+)</name>
        <dbReference type="ChEBI" id="CHEBI:29105"/>
    </cofactor>
</comment>
<evidence type="ECO:0000256" key="3">
    <source>
        <dbReference type="ARBA" id="ARBA00022723"/>
    </source>
</evidence>
<evidence type="ECO:0000313" key="9">
    <source>
        <dbReference type="EMBL" id="AMY07322.1"/>
    </source>
</evidence>
<name>A0A143PFH7_LUTPR</name>
<dbReference type="EMBL" id="CP015136">
    <property type="protein sequence ID" value="AMY07322.1"/>
    <property type="molecule type" value="Genomic_DNA"/>
</dbReference>
<keyword evidence="3" id="KW-0479">Metal-binding</keyword>
<proteinExistence type="predicted"/>
<evidence type="ECO:0000256" key="6">
    <source>
        <dbReference type="ARBA" id="ARBA00023049"/>
    </source>
</evidence>
<keyword evidence="6" id="KW-0482">Metalloprotease</keyword>
<dbReference type="Pfam" id="PF01551">
    <property type="entry name" value="Peptidase_M23"/>
    <property type="match status" value="1"/>
</dbReference>
<dbReference type="PANTHER" id="PTHR21666">
    <property type="entry name" value="PEPTIDASE-RELATED"/>
    <property type="match status" value="1"/>
</dbReference>
<dbReference type="InterPro" id="IPR011055">
    <property type="entry name" value="Dup_hybrid_motif"/>
</dbReference>
<evidence type="ECO:0000256" key="5">
    <source>
        <dbReference type="ARBA" id="ARBA00022833"/>
    </source>
</evidence>
<reference evidence="10" key="2">
    <citation type="submission" date="2016-04" db="EMBL/GenBank/DDBJ databases">
        <title>First Complete Genome Sequence of a Subdivision 6 Acidobacterium.</title>
        <authorList>
            <person name="Huang S."/>
            <person name="Vieira S."/>
            <person name="Bunk B."/>
            <person name="Riedel T."/>
            <person name="Sproeer C."/>
            <person name="Overmann J."/>
        </authorList>
    </citation>
    <scope>NUCLEOTIDE SEQUENCE [LARGE SCALE GENOMIC DNA]</scope>
    <source>
        <strain evidence="10">DSM 100886 HEG_-6_39</strain>
    </source>
</reference>
<dbReference type="InterPro" id="IPR050570">
    <property type="entry name" value="Cell_wall_metabolism_enzyme"/>
</dbReference>
<evidence type="ECO:0000256" key="4">
    <source>
        <dbReference type="ARBA" id="ARBA00022801"/>
    </source>
</evidence>
<dbReference type="KEGG" id="abac:LuPra_00489"/>
<gene>
    <name evidence="9" type="primary">lytM</name>
    <name evidence="9" type="ORF">LuPra_00489</name>
</gene>
<evidence type="ECO:0000259" key="8">
    <source>
        <dbReference type="Pfam" id="PF01551"/>
    </source>
</evidence>
<dbReference type="Proteomes" id="UP000076079">
    <property type="component" value="Chromosome"/>
</dbReference>
<dbReference type="RefSeq" id="WP_157898650.1">
    <property type="nucleotide sequence ID" value="NZ_CP015136.1"/>
</dbReference>
<dbReference type="EC" id="3.4.24.75" evidence="9"/>
<dbReference type="Gene3D" id="2.70.70.10">
    <property type="entry name" value="Glucose Permease (Domain IIA)"/>
    <property type="match status" value="1"/>
</dbReference>
<dbReference type="OrthoDB" id="9809488at2"/>
<evidence type="ECO:0000256" key="7">
    <source>
        <dbReference type="SAM" id="SignalP"/>
    </source>
</evidence>